<reference evidence="6 7" key="1">
    <citation type="submission" date="2019-04" db="EMBL/GenBank/DDBJ databases">
        <title>Fungal friends and foes A comparative genomics study of 23 Aspergillus species from section Flavi.</title>
        <authorList>
            <consortium name="DOE Joint Genome Institute"/>
            <person name="Kjaerbolling I."/>
            <person name="Vesth T.C."/>
            <person name="Frisvad J.C."/>
            <person name="Nybo J.L."/>
            <person name="Theobald S."/>
            <person name="Kildgaard S."/>
            <person name="Petersen T.I."/>
            <person name="Kuo A."/>
            <person name="Sato A."/>
            <person name="Lyhne E.K."/>
            <person name="Kogle M.E."/>
            <person name="Wiebenga A."/>
            <person name="Kun R.S."/>
            <person name="Lubbers R.J."/>
            <person name="Makela M.R."/>
            <person name="Barry K."/>
            <person name="Chovatia M."/>
            <person name="Clum A."/>
            <person name="Daum C."/>
            <person name="Haridas S."/>
            <person name="He G."/>
            <person name="LaButti K."/>
            <person name="Lipzen A."/>
            <person name="Mondo S."/>
            <person name="Pangilinan J."/>
            <person name="Riley R."/>
            <person name="Salamov A."/>
            <person name="Simmons B.A."/>
            <person name="Magnuson J.K."/>
            <person name="Henrissat B."/>
            <person name="Mortensen U.H."/>
            <person name="Larsen T.O."/>
            <person name="De vries R.P."/>
            <person name="Grigoriev I.V."/>
            <person name="Machida M."/>
            <person name="Baker S.E."/>
            <person name="Andersen M.R."/>
        </authorList>
    </citation>
    <scope>NUCLEOTIDE SEQUENCE [LARGE SCALE GENOMIC DNA]</scope>
    <source>
        <strain evidence="6 7">CBS 126849</strain>
    </source>
</reference>
<evidence type="ECO:0000259" key="4">
    <source>
        <dbReference type="PROSITE" id="PS51194"/>
    </source>
</evidence>
<sequence length="368" mass="41101">MTGSLWADPAKAHLAELVRHILQLAPALPGSSGTVSEKVCRLLAFLKEHHKHFSGIIFVRERATAYVLAAVIRCHPLTQSLFQCASCVGWSSNRNRKSGICDLLGPGAEDVLQQFRQGQMNLIVATDVLEEGIDMTPCHLVVCFDQPNNLKSFIQRRGRARQQQSKDHKRKLEEIAALENIPENVVLRMRLQNGALLTADSAVSHLYHFCSTLNLEPHADLRPLFNFEQNEAGHVRATVTLPSGVDQSLRVATGAKWWLTERAARKDAAFHAYIALHRAKLVNDHFLPLTPEHLWRDVTGAQPALTSKIALEAIFDPWKQPGVSTGHELHRNRMRISPEWEKSSRTCNDSRNICSASCNRTFGAILGQ</sequence>
<accession>A0A5N6E5Z4</accession>
<dbReference type="EMBL" id="ML733956">
    <property type="protein sequence ID" value="KAB8212729.1"/>
    <property type="molecule type" value="Genomic_DNA"/>
</dbReference>
<feature type="domain" description="Dicer dsRNA-binding fold" evidence="5">
    <location>
        <begin position="202"/>
        <end position="296"/>
    </location>
</feature>
<evidence type="ECO:0000259" key="5">
    <source>
        <dbReference type="PROSITE" id="PS51327"/>
    </source>
</evidence>
<organism evidence="6 7">
    <name type="scientific">Aspergillus novoparasiticus</name>
    <dbReference type="NCBI Taxonomy" id="986946"/>
    <lineage>
        <taxon>Eukaryota</taxon>
        <taxon>Fungi</taxon>
        <taxon>Dikarya</taxon>
        <taxon>Ascomycota</taxon>
        <taxon>Pezizomycotina</taxon>
        <taxon>Eurotiomycetes</taxon>
        <taxon>Eurotiomycetidae</taxon>
        <taxon>Eurotiales</taxon>
        <taxon>Aspergillaceae</taxon>
        <taxon>Aspergillus</taxon>
        <taxon>Aspergillus subgen. Circumdati</taxon>
    </lineage>
</organism>
<evidence type="ECO:0000313" key="6">
    <source>
        <dbReference type="EMBL" id="KAB8212729.1"/>
    </source>
</evidence>
<name>A0A5N6E5Z4_9EURO</name>
<proteinExistence type="predicted"/>
<dbReference type="GO" id="GO:0003723">
    <property type="term" value="F:RNA binding"/>
    <property type="evidence" value="ECO:0007669"/>
    <property type="project" value="UniProtKB-UniRule"/>
</dbReference>
<dbReference type="GO" id="GO:0004525">
    <property type="term" value="F:ribonuclease III activity"/>
    <property type="evidence" value="ECO:0007669"/>
    <property type="project" value="TreeGrafter"/>
</dbReference>
<feature type="domain" description="Helicase C-terminal" evidence="4">
    <location>
        <begin position="38"/>
        <end position="202"/>
    </location>
</feature>
<dbReference type="PROSITE" id="PS51194">
    <property type="entry name" value="HELICASE_CTER"/>
    <property type="match status" value="1"/>
</dbReference>
<gene>
    <name evidence="6" type="ORF">BDV33DRAFT_210950</name>
</gene>
<evidence type="ECO:0000256" key="3">
    <source>
        <dbReference type="PROSITE-ProRule" id="PRU00657"/>
    </source>
</evidence>
<keyword evidence="1" id="KW-0378">Hydrolase</keyword>
<dbReference type="InterPro" id="IPR001650">
    <property type="entry name" value="Helicase_C-like"/>
</dbReference>
<dbReference type="Gene3D" id="3.30.160.380">
    <property type="entry name" value="Dicer dimerisation domain"/>
    <property type="match status" value="1"/>
</dbReference>
<dbReference type="GO" id="GO:0005737">
    <property type="term" value="C:cytoplasm"/>
    <property type="evidence" value="ECO:0007669"/>
    <property type="project" value="TreeGrafter"/>
</dbReference>
<dbReference type="InterPro" id="IPR005034">
    <property type="entry name" value="Dicer_dimerisation"/>
</dbReference>
<dbReference type="InterPro" id="IPR038248">
    <property type="entry name" value="Dicer_dimer_sf"/>
</dbReference>
<dbReference type="PANTHER" id="PTHR14950:SF37">
    <property type="entry name" value="ENDORIBONUCLEASE DICER"/>
    <property type="match status" value="1"/>
</dbReference>
<dbReference type="PANTHER" id="PTHR14950">
    <property type="entry name" value="DICER-RELATED"/>
    <property type="match status" value="1"/>
</dbReference>
<dbReference type="InterPro" id="IPR027417">
    <property type="entry name" value="P-loop_NTPase"/>
</dbReference>
<dbReference type="Proteomes" id="UP000326799">
    <property type="component" value="Unassembled WGS sequence"/>
</dbReference>
<evidence type="ECO:0000256" key="1">
    <source>
        <dbReference type="ARBA" id="ARBA00022801"/>
    </source>
</evidence>
<dbReference type="GO" id="GO:0030422">
    <property type="term" value="P:siRNA processing"/>
    <property type="evidence" value="ECO:0007669"/>
    <property type="project" value="TreeGrafter"/>
</dbReference>
<keyword evidence="7" id="KW-1185">Reference proteome</keyword>
<protein>
    <submittedName>
        <fullName evidence="6">Dicer dimerization domain-containing protein</fullName>
    </submittedName>
</protein>
<dbReference type="SMART" id="SM00490">
    <property type="entry name" value="HELICc"/>
    <property type="match status" value="1"/>
</dbReference>
<keyword evidence="2 3" id="KW-0694">RNA-binding</keyword>
<dbReference type="AlphaFoldDB" id="A0A5N6E5Z4"/>
<dbReference type="PROSITE" id="PS51327">
    <property type="entry name" value="DICER_DSRBF"/>
    <property type="match status" value="1"/>
</dbReference>
<dbReference type="Pfam" id="PF00271">
    <property type="entry name" value="Helicase_C"/>
    <property type="match status" value="1"/>
</dbReference>
<dbReference type="Gene3D" id="3.40.50.300">
    <property type="entry name" value="P-loop containing nucleotide triphosphate hydrolases"/>
    <property type="match status" value="1"/>
</dbReference>
<evidence type="ECO:0000256" key="2">
    <source>
        <dbReference type="ARBA" id="ARBA00022884"/>
    </source>
</evidence>
<dbReference type="GO" id="GO:0005634">
    <property type="term" value="C:nucleus"/>
    <property type="evidence" value="ECO:0007669"/>
    <property type="project" value="TreeGrafter"/>
</dbReference>
<dbReference type="SUPFAM" id="SSF52540">
    <property type="entry name" value="P-loop containing nucleoside triphosphate hydrolases"/>
    <property type="match status" value="1"/>
</dbReference>
<evidence type="ECO:0000313" key="7">
    <source>
        <dbReference type="Proteomes" id="UP000326799"/>
    </source>
</evidence>
<dbReference type="Pfam" id="PF03368">
    <property type="entry name" value="Dicer_dimer"/>
    <property type="match status" value="1"/>
</dbReference>